<accession>A0A822V7U2</accession>
<comment type="caution">
    <text evidence="1">The sequence shown here is derived from an EMBL/GenBank/DDBJ whole genome shotgun (WGS) entry which is preliminary data.</text>
</comment>
<reference evidence="1 2" key="1">
    <citation type="submission" date="2016-01" db="EMBL/GenBank/DDBJ databases">
        <authorList>
            <person name="Regsiter A."/>
            <person name="william w."/>
        </authorList>
    </citation>
    <scope>NUCLEOTIDE SEQUENCE [LARGE SCALE GENOMIC DNA]</scope>
    <source>
        <strain evidence="1 2">B6</strain>
    </source>
</reference>
<protein>
    <submittedName>
        <fullName evidence="1">Uncharacterized protein</fullName>
    </submittedName>
</protein>
<sequence length="38" mass="4283">MLSEMRQEIYTKLPGAMLLLDTRSERARTSFVSAPLLG</sequence>
<dbReference type="AlphaFoldDB" id="A0A822V7U2"/>
<dbReference type="Proteomes" id="UP000192074">
    <property type="component" value="Unassembled WGS sequence"/>
</dbReference>
<proteinExistence type="predicted"/>
<organism evidence="1 2">
    <name type="scientific">Agrobacterium tumefaciens str. B6</name>
    <dbReference type="NCBI Taxonomy" id="1183423"/>
    <lineage>
        <taxon>Bacteria</taxon>
        <taxon>Pseudomonadati</taxon>
        <taxon>Pseudomonadota</taxon>
        <taxon>Alphaproteobacteria</taxon>
        <taxon>Hyphomicrobiales</taxon>
        <taxon>Rhizobiaceae</taxon>
        <taxon>Rhizobium/Agrobacterium group</taxon>
        <taxon>Agrobacterium</taxon>
        <taxon>Agrobacterium tumefaciens complex</taxon>
    </lineage>
</organism>
<gene>
    <name evidence="1" type="ORF">AGR4A_Lc40621</name>
</gene>
<name>A0A822V7U2_AGRTU</name>
<evidence type="ECO:0000313" key="2">
    <source>
        <dbReference type="Proteomes" id="UP000192074"/>
    </source>
</evidence>
<dbReference type="EMBL" id="FCNL01000034">
    <property type="protein sequence ID" value="CVI22797.1"/>
    <property type="molecule type" value="Genomic_DNA"/>
</dbReference>
<evidence type="ECO:0000313" key="1">
    <source>
        <dbReference type="EMBL" id="CVI22797.1"/>
    </source>
</evidence>